<gene>
    <name evidence="1" type="ORF">CR105_10315</name>
</gene>
<accession>A0A2G8TFN9</accession>
<keyword evidence="2" id="KW-1185">Reference proteome</keyword>
<evidence type="ECO:0000313" key="1">
    <source>
        <dbReference type="EMBL" id="PIL44871.1"/>
    </source>
</evidence>
<dbReference type="EMBL" id="PDOC01000005">
    <property type="protein sequence ID" value="PIL44871.1"/>
    <property type="molecule type" value="Genomic_DNA"/>
</dbReference>
<comment type="caution">
    <text evidence="1">The sequence shown here is derived from an EMBL/GenBank/DDBJ whole genome shotgun (WGS) entry which is preliminary data.</text>
</comment>
<sequence>MTNSSQPAATGKAGDFDFLTGHWKIAHRQLKDNQWDAFDGDATVYAALGGIASVEELRIPSRNFSGMGIRLLDVERKLWADHWVNRRSGILNTPAWGSFTDGVGVWDSADSDAAGATLVRGVWDSISSDSCRWHQALSRDDGQTWQENWVMHWVRA</sequence>
<evidence type="ECO:0008006" key="3">
    <source>
        <dbReference type="Google" id="ProtNLM"/>
    </source>
</evidence>
<organism evidence="1 2">
    <name type="scientific">Massilia eurypsychrophila</name>
    <dbReference type="NCBI Taxonomy" id="1485217"/>
    <lineage>
        <taxon>Bacteria</taxon>
        <taxon>Pseudomonadati</taxon>
        <taxon>Pseudomonadota</taxon>
        <taxon>Betaproteobacteria</taxon>
        <taxon>Burkholderiales</taxon>
        <taxon>Oxalobacteraceae</taxon>
        <taxon>Telluria group</taxon>
        <taxon>Massilia</taxon>
    </lineage>
</organism>
<evidence type="ECO:0000313" key="2">
    <source>
        <dbReference type="Proteomes" id="UP000230390"/>
    </source>
</evidence>
<dbReference type="OrthoDB" id="9814791at2"/>
<name>A0A2G8TFN9_9BURK</name>
<reference evidence="1 2" key="1">
    <citation type="submission" date="2017-10" db="EMBL/GenBank/DDBJ databases">
        <title>Massilia psychrophilum sp. nov., a novel purple-pigmented bacterium isolated from Tianshan glacier, Xinjiang Municipality, China.</title>
        <authorList>
            <person name="Wang H."/>
        </authorList>
    </citation>
    <scope>NUCLEOTIDE SEQUENCE [LARGE SCALE GENOMIC DNA]</scope>
    <source>
        <strain evidence="1 2">JCM 30074</strain>
    </source>
</reference>
<dbReference type="RefSeq" id="WP_099788376.1">
    <property type="nucleotide sequence ID" value="NZ_JBHLYV010000086.1"/>
</dbReference>
<dbReference type="Proteomes" id="UP000230390">
    <property type="component" value="Unassembled WGS sequence"/>
</dbReference>
<proteinExistence type="predicted"/>
<protein>
    <recommendedName>
        <fullName evidence="3">DUF1579 domain-containing protein</fullName>
    </recommendedName>
</protein>
<dbReference type="AlphaFoldDB" id="A0A2G8TFN9"/>